<accession>A0A1R2B4J5</accession>
<dbReference type="Proteomes" id="UP000187209">
    <property type="component" value="Unassembled WGS sequence"/>
</dbReference>
<dbReference type="EMBL" id="MPUH01000975">
    <property type="protein sequence ID" value="OMJ71595.1"/>
    <property type="molecule type" value="Genomic_DNA"/>
</dbReference>
<organism evidence="4 5">
    <name type="scientific">Stentor coeruleus</name>
    <dbReference type="NCBI Taxonomy" id="5963"/>
    <lineage>
        <taxon>Eukaryota</taxon>
        <taxon>Sar</taxon>
        <taxon>Alveolata</taxon>
        <taxon>Ciliophora</taxon>
        <taxon>Postciliodesmatophora</taxon>
        <taxon>Heterotrichea</taxon>
        <taxon>Heterotrichida</taxon>
        <taxon>Stentoridae</taxon>
        <taxon>Stentor</taxon>
    </lineage>
</organism>
<gene>
    <name evidence="4" type="ORF">SteCoe_30142</name>
</gene>
<name>A0A1R2B4J5_9CILI</name>
<evidence type="ECO:0000313" key="4">
    <source>
        <dbReference type="EMBL" id="OMJ71595.1"/>
    </source>
</evidence>
<dbReference type="SUPFAM" id="SSF47473">
    <property type="entry name" value="EF-hand"/>
    <property type="match status" value="1"/>
</dbReference>
<dbReference type="InterPro" id="IPR011992">
    <property type="entry name" value="EF-hand-dom_pair"/>
</dbReference>
<feature type="region of interest" description="Disordered" evidence="1">
    <location>
        <begin position="107"/>
        <end position="139"/>
    </location>
</feature>
<feature type="signal peptide" evidence="2">
    <location>
        <begin position="1"/>
        <end position="17"/>
    </location>
</feature>
<evidence type="ECO:0000259" key="3">
    <source>
        <dbReference type="PROSITE" id="PS50222"/>
    </source>
</evidence>
<feature type="compositionally biased region" description="Basic residues" evidence="1">
    <location>
        <begin position="117"/>
        <end position="127"/>
    </location>
</feature>
<evidence type="ECO:0000256" key="2">
    <source>
        <dbReference type="SAM" id="SignalP"/>
    </source>
</evidence>
<reference evidence="4 5" key="1">
    <citation type="submission" date="2016-11" db="EMBL/GenBank/DDBJ databases">
        <title>The macronuclear genome of Stentor coeruleus: a giant cell with tiny introns.</title>
        <authorList>
            <person name="Slabodnick M."/>
            <person name="Ruby J.G."/>
            <person name="Reiff S.B."/>
            <person name="Swart E.C."/>
            <person name="Gosai S."/>
            <person name="Prabakaran S."/>
            <person name="Witkowska E."/>
            <person name="Larue G.E."/>
            <person name="Fisher S."/>
            <person name="Freeman R.M."/>
            <person name="Gunawardena J."/>
            <person name="Chu W."/>
            <person name="Stover N.A."/>
            <person name="Gregory B.D."/>
            <person name="Nowacki M."/>
            <person name="Derisi J."/>
            <person name="Roy S.W."/>
            <person name="Marshall W.F."/>
            <person name="Sood P."/>
        </authorList>
    </citation>
    <scope>NUCLEOTIDE SEQUENCE [LARGE SCALE GENOMIC DNA]</scope>
    <source>
        <strain evidence="4">WM001</strain>
    </source>
</reference>
<dbReference type="PROSITE" id="PS50222">
    <property type="entry name" value="EF_HAND_2"/>
    <property type="match status" value="1"/>
</dbReference>
<keyword evidence="5" id="KW-1185">Reference proteome</keyword>
<evidence type="ECO:0000313" key="5">
    <source>
        <dbReference type="Proteomes" id="UP000187209"/>
    </source>
</evidence>
<feature type="chain" id="PRO_5013204032" description="EF-hand domain-containing protein" evidence="2">
    <location>
        <begin position="18"/>
        <end position="139"/>
    </location>
</feature>
<dbReference type="InterPro" id="IPR002048">
    <property type="entry name" value="EF_hand_dom"/>
</dbReference>
<dbReference type="AlphaFoldDB" id="A0A1R2B4J5"/>
<protein>
    <recommendedName>
        <fullName evidence="3">EF-hand domain-containing protein</fullName>
    </recommendedName>
</protein>
<keyword evidence="2" id="KW-0732">Signal</keyword>
<evidence type="ECO:0000256" key="1">
    <source>
        <dbReference type="SAM" id="MobiDB-lite"/>
    </source>
</evidence>
<feature type="domain" description="EF-hand" evidence="3">
    <location>
        <begin position="24"/>
        <end position="52"/>
    </location>
</feature>
<proteinExistence type="predicted"/>
<sequence length="139" mass="16102">MRIALILFSLYLAITQGQEGLNFNLFKSQDRNRDGKLTHKQFIDALNRALLASGIERDKVISNNFGREFLGEKDSDGMVELEDIQKWINSGEILRALEEWKIINEEGEEHFDPTHEHKPRNPKKGFRRAPPTVRSKNDL</sequence>
<dbReference type="GO" id="GO:0005509">
    <property type="term" value="F:calcium ion binding"/>
    <property type="evidence" value="ECO:0007669"/>
    <property type="project" value="InterPro"/>
</dbReference>
<feature type="compositionally biased region" description="Basic and acidic residues" evidence="1">
    <location>
        <begin position="107"/>
        <end position="116"/>
    </location>
</feature>
<comment type="caution">
    <text evidence="4">The sequence shown here is derived from an EMBL/GenBank/DDBJ whole genome shotgun (WGS) entry which is preliminary data.</text>
</comment>